<keyword evidence="7 10" id="KW-0472">Membrane</keyword>
<keyword evidence="11" id="KW-1133">Transmembrane helix</keyword>
<evidence type="ECO:0000256" key="9">
    <source>
        <dbReference type="ARBA" id="ARBA00023316"/>
    </source>
</evidence>
<keyword evidence="6 10" id="KW-0573">Peptidoglycan synthesis</keyword>
<dbReference type="HAMAP" id="MF_00033">
    <property type="entry name" value="MurG"/>
    <property type="match status" value="1"/>
</dbReference>
<keyword evidence="8 10" id="KW-0131">Cell cycle</keyword>
<comment type="similarity">
    <text evidence="10">Belongs to the glycosyltransferase 28 family. MurG subfamily.</text>
</comment>
<feature type="domain" description="Glycosyl transferase family 28 C-terminal" evidence="13">
    <location>
        <begin position="192"/>
        <end position="345"/>
    </location>
</feature>
<proteinExistence type="inferred from homology"/>
<keyword evidence="11" id="KW-0812">Transmembrane</keyword>
<evidence type="ECO:0000256" key="11">
    <source>
        <dbReference type="SAM" id="Phobius"/>
    </source>
</evidence>
<dbReference type="Pfam" id="PF04101">
    <property type="entry name" value="Glyco_tran_28_C"/>
    <property type="match status" value="1"/>
</dbReference>
<dbReference type="GO" id="GO:0051991">
    <property type="term" value="F:UDP-N-acetyl-D-glucosamine:N-acetylmuramoyl-L-alanyl-D-glutamyl-meso-2,6-diaminopimelyl-D-alanyl-D-alanine-diphosphoundecaprenol 4-beta-N-acetylglucosaminlytransferase activity"/>
    <property type="evidence" value="ECO:0007669"/>
    <property type="project" value="RHEA"/>
</dbReference>
<dbReference type="Pfam" id="PF03033">
    <property type="entry name" value="Glyco_transf_28"/>
    <property type="match status" value="1"/>
</dbReference>
<dbReference type="InterPro" id="IPR006009">
    <property type="entry name" value="GlcNAc_MurG"/>
</dbReference>
<dbReference type="AlphaFoldDB" id="D9MX84"/>
<evidence type="ECO:0000256" key="6">
    <source>
        <dbReference type="ARBA" id="ARBA00022984"/>
    </source>
</evidence>
<comment type="pathway">
    <text evidence="10">Cell wall biogenesis; peptidoglycan biosynthesis.</text>
</comment>
<evidence type="ECO:0000256" key="10">
    <source>
        <dbReference type="HAMAP-Rule" id="MF_00033"/>
    </source>
</evidence>
<feature type="transmembrane region" description="Helical" evidence="11">
    <location>
        <begin position="73"/>
        <end position="91"/>
    </location>
</feature>
<evidence type="ECO:0000256" key="2">
    <source>
        <dbReference type="ARBA" id="ARBA00022618"/>
    </source>
</evidence>
<evidence type="ECO:0000259" key="12">
    <source>
        <dbReference type="Pfam" id="PF03033"/>
    </source>
</evidence>
<dbReference type="CAZy" id="GT28">
    <property type="family name" value="Glycosyltransferase Family 28"/>
</dbReference>
<dbReference type="UniPathway" id="UPA00219"/>
<keyword evidence="1 10" id="KW-1003">Cell membrane</keyword>
<dbReference type="CDD" id="cd03785">
    <property type="entry name" value="GT28_MurG"/>
    <property type="match status" value="1"/>
</dbReference>
<keyword evidence="9 10" id="KW-0961">Cell wall biogenesis/degradation</keyword>
<dbReference type="GO" id="GO:0050511">
    <property type="term" value="F:undecaprenyldiphospho-muramoylpentapeptide beta-N-acetylglucosaminyltransferase activity"/>
    <property type="evidence" value="ECO:0007669"/>
    <property type="project" value="UniProtKB-UniRule"/>
</dbReference>
<dbReference type="GO" id="GO:0005886">
    <property type="term" value="C:plasma membrane"/>
    <property type="evidence" value="ECO:0007669"/>
    <property type="project" value="UniProtKB-SubCell"/>
</dbReference>
<keyword evidence="3 10" id="KW-0328">Glycosyltransferase</keyword>
<feature type="binding site" evidence="10">
    <location>
        <position position="199"/>
    </location>
    <ligand>
        <name>UDP-N-acetyl-alpha-D-glucosamine</name>
        <dbReference type="ChEBI" id="CHEBI:57705"/>
    </ligand>
</feature>
<comment type="catalytic activity">
    <reaction evidence="10">
        <text>di-trans,octa-cis-undecaprenyl diphospho-N-acetyl-alpha-D-muramoyl-L-alanyl-D-glutamyl-meso-2,6-diaminopimeloyl-D-alanyl-D-alanine + UDP-N-acetyl-alpha-D-glucosamine = di-trans,octa-cis-undecaprenyl diphospho-[N-acetyl-alpha-D-glucosaminyl-(1-&gt;4)]-N-acetyl-alpha-D-muramoyl-L-alanyl-D-glutamyl-meso-2,6-diaminopimeloyl-D-alanyl-D-alanine + UDP + H(+)</text>
        <dbReference type="Rhea" id="RHEA:31227"/>
        <dbReference type="ChEBI" id="CHEBI:15378"/>
        <dbReference type="ChEBI" id="CHEBI:57705"/>
        <dbReference type="ChEBI" id="CHEBI:58223"/>
        <dbReference type="ChEBI" id="CHEBI:61387"/>
        <dbReference type="ChEBI" id="CHEBI:61388"/>
        <dbReference type="EC" id="2.4.1.227"/>
    </reaction>
</comment>
<dbReference type="GO" id="GO:0005975">
    <property type="term" value="P:carbohydrate metabolic process"/>
    <property type="evidence" value="ECO:0007669"/>
    <property type="project" value="InterPro"/>
</dbReference>
<evidence type="ECO:0000256" key="4">
    <source>
        <dbReference type="ARBA" id="ARBA00022679"/>
    </source>
</evidence>
<feature type="binding site" evidence="10">
    <location>
        <begin position="15"/>
        <end position="17"/>
    </location>
    <ligand>
        <name>UDP-N-acetyl-alpha-D-glucosamine</name>
        <dbReference type="ChEBI" id="CHEBI:57705"/>
    </ligand>
</feature>
<dbReference type="PANTHER" id="PTHR21015:SF27">
    <property type="entry name" value="UDP-N-ACETYLGLUCOSAMINE--N-ACETYLMURAMYL-(PENTAPEPTIDE) PYROPHOSPHORYL-UNDECAPRENOL N-ACETYLGLUCOSAMINE TRANSFERASE"/>
    <property type="match status" value="1"/>
</dbReference>
<evidence type="ECO:0000259" key="13">
    <source>
        <dbReference type="Pfam" id="PF04101"/>
    </source>
</evidence>
<keyword evidence="5 10" id="KW-0133">Cell shape</keyword>
<keyword evidence="4 10" id="KW-0808">Transferase</keyword>
<feature type="binding site" evidence="10">
    <location>
        <position position="291"/>
    </location>
    <ligand>
        <name>UDP-N-acetyl-alpha-D-glucosamine</name>
        <dbReference type="ChEBI" id="CHEBI:57705"/>
    </ligand>
</feature>
<dbReference type="GO" id="GO:0071555">
    <property type="term" value="P:cell wall organization"/>
    <property type="evidence" value="ECO:0007669"/>
    <property type="project" value="UniProtKB-KW"/>
</dbReference>
<feature type="binding site" evidence="10">
    <location>
        <position position="167"/>
    </location>
    <ligand>
        <name>UDP-N-acetyl-alpha-D-glucosamine</name>
        <dbReference type="ChEBI" id="CHEBI:57705"/>
    </ligand>
</feature>
<keyword evidence="2 10" id="KW-0132">Cell division</keyword>
<comment type="caution">
    <text evidence="10">Lacks conserved residue(s) required for the propagation of feature annotation.</text>
</comment>
<evidence type="ECO:0000256" key="8">
    <source>
        <dbReference type="ARBA" id="ARBA00023306"/>
    </source>
</evidence>
<dbReference type="InterPro" id="IPR004276">
    <property type="entry name" value="GlycoTrans_28_N"/>
</dbReference>
<organism evidence="14">
    <name type="scientific">uncultured bacterium Ak20-3</name>
    <dbReference type="NCBI Taxonomy" id="798570"/>
    <lineage>
        <taxon>Bacteria</taxon>
        <taxon>environmental samples</taxon>
    </lineage>
</organism>
<dbReference type="GO" id="GO:0008360">
    <property type="term" value="P:regulation of cell shape"/>
    <property type="evidence" value="ECO:0007669"/>
    <property type="project" value="UniProtKB-KW"/>
</dbReference>
<evidence type="ECO:0000256" key="5">
    <source>
        <dbReference type="ARBA" id="ARBA00022960"/>
    </source>
</evidence>
<dbReference type="GO" id="GO:0009252">
    <property type="term" value="P:peptidoglycan biosynthetic process"/>
    <property type="evidence" value="ECO:0007669"/>
    <property type="project" value="UniProtKB-UniRule"/>
</dbReference>
<evidence type="ECO:0000256" key="3">
    <source>
        <dbReference type="ARBA" id="ARBA00022676"/>
    </source>
</evidence>
<evidence type="ECO:0000256" key="7">
    <source>
        <dbReference type="ARBA" id="ARBA00023136"/>
    </source>
</evidence>
<name>D9MX84_9BACT</name>
<gene>
    <name evidence="10" type="primary">murG</name>
    <name evidence="14" type="ORF">AKSOIL_0353</name>
</gene>
<comment type="function">
    <text evidence="10">Cell wall formation. Catalyzes the transfer of a GlcNAc subunit on undecaprenyl-pyrophosphoryl-MurNAc-pentapeptide (lipid intermediate I) to form undecaprenyl-pyrophosphoryl-MurNAc-(pentapeptide)GlcNAc (lipid intermediate II).</text>
</comment>
<feature type="domain" description="Glycosyltransferase family 28 N-terminal" evidence="12">
    <location>
        <begin position="8"/>
        <end position="144"/>
    </location>
</feature>
<dbReference type="InterPro" id="IPR007235">
    <property type="entry name" value="Glyco_trans_28_C"/>
</dbReference>
<sequence length="360" mass="39966">MLKRKTKIVITGGGTAGHVLPHFVLVPFYKKAGWDILYIGTSGIEKQLVSEQGIRFRTIRAGKLRRHFSFQNFLDIFLVLWGTLQSLWILFREKPQIVFSKGGFVSVPVALAAWCLRIPVVTHESDLSPGLANKIIGKFSRKILCAFPDTLRFLPKDKAECVGLPVRSELASGSKDEAYAMCHFNPSDQRPVLLVMGGSQGAARINEAIEASLPDLLNNYRIIHITGRGKQNTKQGDGYFQIEYVSGALKHLLAITDFVLCRAGANSIFEMLVLRKPMLLVPLEIASRGDQVQNAKVFADKNWASVLRETEISPAKLSQSLNDLRSRAKSMQSSMEEFPAKNIAHSIFSILESIVLKLAS</sequence>
<dbReference type="EMBL" id="HM537013">
    <property type="protein sequence ID" value="ADI87861.1"/>
    <property type="molecule type" value="Genomic_DNA"/>
</dbReference>
<evidence type="ECO:0000256" key="1">
    <source>
        <dbReference type="ARBA" id="ARBA00022475"/>
    </source>
</evidence>
<dbReference type="PANTHER" id="PTHR21015">
    <property type="entry name" value="UDP-N-ACETYLGLUCOSAMINE--N-ACETYLMURAMYL-(PENTAPEPTIDE) PYROPHOSPHORYL-UNDECAPRENOL N-ACETYLGLUCOSAMINE TRANSFERASE 1"/>
    <property type="match status" value="1"/>
</dbReference>
<accession>D9MX84</accession>
<dbReference type="NCBIfam" id="NF009102">
    <property type="entry name" value="PRK12446.1"/>
    <property type="match status" value="1"/>
</dbReference>
<evidence type="ECO:0000313" key="14">
    <source>
        <dbReference type="EMBL" id="ADI87861.1"/>
    </source>
</evidence>
<dbReference type="Gene3D" id="3.40.50.2000">
    <property type="entry name" value="Glycogen Phosphorylase B"/>
    <property type="match status" value="2"/>
</dbReference>
<reference evidence="14" key="1">
    <citation type="journal article" date="2010" name="Appl. Environ. Microbiol.">
        <title>Novel florfenicol and chloramphenicol resistance gene discovered in Alaskan soil by using functional metagenomics.</title>
        <authorList>
            <person name="Lang K.S."/>
            <person name="Anderson J.M."/>
            <person name="Schwarz S."/>
            <person name="Williamson L."/>
            <person name="Handelsman J."/>
            <person name="Singer R.S."/>
        </authorList>
    </citation>
    <scope>NUCLEOTIDE SEQUENCE</scope>
</reference>
<dbReference type="SUPFAM" id="SSF53756">
    <property type="entry name" value="UDP-Glycosyltransferase/glycogen phosphorylase"/>
    <property type="match status" value="1"/>
</dbReference>
<protein>
    <recommendedName>
        <fullName evidence="10">UDP-N-acetylglucosamine--N-acetylmuramyl-(pentapeptide) pyrophosphoryl-undecaprenol N-acetylglucosamine transferase</fullName>
        <ecNumber evidence="10">2.4.1.227</ecNumber>
    </recommendedName>
    <alternativeName>
        <fullName evidence="10">Undecaprenyl-PP-MurNAc-pentapeptide-UDPGlcNAc GlcNAc transferase</fullName>
    </alternativeName>
</protein>
<dbReference type="EC" id="2.4.1.227" evidence="10"/>
<dbReference type="GO" id="GO:0051301">
    <property type="term" value="P:cell division"/>
    <property type="evidence" value="ECO:0007669"/>
    <property type="project" value="UniProtKB-KW"/>
</dbReference>
<comment type="subcellular location">
    <subcellularLocation>
        <location evidence="10">Cell membrane</location>
        <topology evidence="10">Peripheral membrane protein</topology>
        <orientation evidence="10">Cytoplasmic side</orientation>
    </subcellularLocation>
</comment>